<dbReference type="PROSITE" id="PS00211">
    <property type="entry name" value="ABC_TRANSPORTER_1"/>
    <property type="match status" value="1"/>
</dbReference>
<comment type="caution">
    <text evidence="12">The sequence shown here is derived from an EMBL/GenBank/DDBJ whole genome shotgun (WGS) entry which is preliminary data.</text>
</comment>
<keyword evidence="8" id="KW-0472">Membrane</keyword>
<dbReference type="SUPFAM" id="SSF52540">
    <property type="entry name" value="P-loop containing nucleoside triphosphate hydrolases"/>
    <property type="match status" value="1"/>
</dbReference>
<gene>
    <name evidence="12" type="ORF">FHW18_000534</name>
</gene>
<dbReference type="GO" id="GO:0015098">
    <property type="term" value="F:molybdate ion transmembrane transporter activity"/>
    <property type="evidence" value="ECO:0007669"/>
    <property type="project" value="InterPro"/>
</dbReference>
<dbReference type="SUPFAM" id="SSF50331">
    <property type="entry name" value="MOP-like"/>
    <property type="match status" value="1"/>
</dbReference>
<evidence type="ECO:0000256" key="6">
    <source>
        <dbReference type="ARBA" id="ARBA00022840"/>
    </source>
</evidence>
<keyword evidence="3 9" id="KW-0500">Molybdenum</keyword>
<feature type="domain" description="ABC transporter" evidence="10">
    <location>
        <begin position="42"/>
        <end position="276"/>
    </location>
</feature>
<dbReference type="GO" id="GO:0016020">
    <property type="term" value="C:membrane"/>
    <property type="evidence" value="ECO:0007669"/>
    <property type="project" value="InterPro"/>
</dbReference>
<organism evidence="12 13">
    <name type="scientific">Pigmentiphaga litoralis</name>
    <dbReference type="NCBI Taxonomy" id="516702"/>
    <lineage>
        <taxon>Bacteria</taxon>
        <taxon>Pseudomonadati</taxon>
        <taxon>Pseudomonadota</taxon>
        <taxon>Betaproteobacteria</taxon>
        <taxon>Burkholderiales</taxon>
        <taxon>Alcaligenaceae</taxon>
        <taxon>Pigmentiphaga</taxon>
    </lineage>
</organism>
<dbReference type="PANTHER" id="PTHR43514:SF10">
    <property type="entry name" value="MOLYBDENUM IMPORT ATP-BINDING PROTEIN MODC 2"/>
    <property type="match status" value="1"/>
</dbReference>
<dbReference type="Pfam" id="PF00005">
    <property type="entry name" value="ABC_tran"/>
    <property type="match status" value="1"/>
</dbReference>
<dbReference type="Gene3D" id="3.40.50.300">
    <property type="entry name" value="P-loop containing nucleotide triphosphate hydrolases"/>
    <property type="match status" value="1"/>
</dbReference>
<dbReference type="InterPro" id="IPR027417">
    <property type="entry name" value="P-loop_NTPase"/>
</dbReference>
<dbReference type="GO" id="GO:0005524">
    <property type="term" value="F:ATP binding"/>
    <property type="evidence" value="ECO:0007669"/>
    <property type="project" value="UniProtKB-KW"/>
</dbReference>
<dbReference type="Pfam" id="PF03459">
    <property type="entry name" value="TOBE"/>
    <property type="match status" value="1"/>
</dbReference>
<keyword evidence="7" id="KW-1278">Translocase</keyword>
<dbReference type="RefSeq" id="WP_179583151.1">
    <property type="nucleotide sequence ID" value="NZ_JACBYR010000001.1"/>
</dbReference>
<sequence>MTDRINKSVAQGGASPKHALDALDALDAPDAPAAQVALTGDAPSINAHFQLDYDGFTLDVDLALPGRGVTALFGPSGSGKTTVLRCLAGLEAPSQGHLRVAGETWLDTARGIMLPTHRRPIGYVFQEASLFPHLDVRTNLAYGMKRIPRAQRRVQLDDAAAMLGIGHLLDRAPDRLSGGERQRVGIARALLTSPRLLLMDEPLAALDTQRKQEILPYLQRLHDELDIPVVYVTHSPDEVARLADHLVLLDEGRVLASGPINELLSRVDLPPAMGDDASVVVDGVVTAYDPAYQLVTVALPGSASTFRVVRPPMAIGQRARLVVMARDVSISLSPQQDGSILNVLKVTVAEIASGATNAQRLLRLDADGTPLLARITQYSCDRLALAPGMQAWAQIKAVSLLA</sequence>
<keyword evidence="4" id="KW-0997">Cell inner membrane</keyword>
<dbReference type="NCBIfam" id="TIGR02142">
    <property type="entry name" value="modC_ABC"/>
    <property type="match status" value="1"/>
</dbReference>
<dbReference type="InterPro" id="IPR008995">
    <property type="entry name" value="Mo/tungstate-bd_C_term_dom"/>
</dbReference>
<name>A0A7Y9IRK5_9BURK</name>
<dbReference type="PROSITE" id="PS50893">
    <property type="entry name" value="ABC_TRANSPORTER_2"/>
    <property type="match status" value="1"/>
</dbReference>
<reference evidence="12 13" key="1">
    <citation type="submission" date="2020-07" db="EMBL/GenBank/DDBJ databases">
        <title>Genomic Encyclopedia of Type Strains, Phase IV (KMG-V): Genome sequencing to study the core and pangenomes of soil and plant-associated prokaryotes.</title>
        <authorList>
            <person name="Whitman W."/>
        </authorList>
    </citation>
    <scope>NUCLEOTIDE SEQUENCE [LARGE SCALE GENOMIC DNA]</scope>
    <source>
        <strain evidence="12 13">SAS40</strain>
    </source>
</reference>
<dbReference type="AlphaFoldDB" id="A0A7Y9IRK5"/>
<evidence type="ECO:0000256" key="3">
    <source>
        <dbReference type="ARBA" id="ARBA00022505"/>
    </source>
</evidence>
<dbReference type="FunFam" id="3.40.50.300:FF:000634">
    <property type="entry name" value="Molybdenum import ATP-binding protein ModC"/>
    <property type="match status" value="1"/>
</dbReference>
<evidence type="ECO:0000256" key="8">
    <source>
        <dbReference type="ARBA" id="ARBA00023136"/>
    </source>
</evidence>
<dbReference type="PANTHER" id="PTHR43514">
    <property type="entry name" value="ABC TRANSPORTER I FAMILY MEMBER 10"/>
    <property type="match status" value="1"/>
</dbReference>
<dbReference type="GO" id="GO:0016887">
    <property type="term" value="F:ATP hydrolysis activity"/>
    <property type="evidence" value="ECO:0007669"/>
    <property type="project" value="InterPro"/>
</dbReference>
<evidence type="ECO:0000256" key="1">
    <source>
        <dbReference type="ARBA" id="ARBA00022448"/>
    </source>
</evidence>
<protein>
    <submittedName>
        <fullName evidence="12">Molybdate transport system ATP-binding protein</fullName>
    </submittedName>
</protein>
<dbReference type="InterPro" id="IPR004606">
    <property type="entry name" value="Mop_domain"/>
</dbReference>
<dbReference type="InterPro" id="IPR017871">
    <property type="entry name" value="ABC_transporter-like_CS"/>
</dbReference>
<keyword evidence="6 12" id="KW-0067">ATP-binding</keyword>
<dbReference type="PROSITE" id="PS51866">
    <property type="entry name" value="MOP"/>
    <property type="match status" value="1"/>
</dbReference>
<dbReference type="InterPro" id="IPR050334">
    <property type="entry name" value="Molybdenum_import_ModC"/>
</dbReference>
<evidence type="ECO:0000256" key="7">
    <source>
        <dbReference type="ARBA" id="ARBA00022967"/>
    </source>
</evidence>
<evidence type="ECO:0000259" key="11">
    <source>
        <dbReference type="PROSITE" id="PS51866"/>
    </source>
</evidence>
<dbReference type="Gene3D" id="2.40.50.100">
    <property type="match status" value="1"/>
</dbReference>
<evidence type="ECO:0000313" key="13">
    <source>
        <dbReference type="Proteomes" id="UP000542125"/>
    </source>
</evidence>
<dbReference type="EMBL" id="JACBYR010000001">
    <property type="protein sequence ID" value="NYE81263.1"/>
    <property type="molecule type" value="Genomic_DNA"/>
</dbReference>
<evidence type="ECO:0000256" key="5">
    <source>
        <dbReference type="ARBA" id="ARBA00022741"/>
    </source>
</evidence>
<evidence type="ECO:0000256" key="4">
    <source>
        <dbReference type="ARBA" id="ARBA00022519"/>
    </source>
</evidence>
<keyword evidence="2" id="KW-1003">Cell membrane</keyword>
<keyword evidence="5" id="KW-0547">Nucleotide-binding</keyword>
<dbReference type="SMART" id="SM00382">
    <property type="entry name" value="AAA"/>
    <property type="match status" value="1"/>
</dbReference>
<dbReference type="GO" id="GO:0140359">
    <property type="term" value="F:ABC-type transporter activity"/>
    <property type="evidence" value="ECO:0007669"/>
    <property type="project" value="InterPro"/>
</dbReference>
<keyword evidence="13" id="KW-1185">Reference proteome</keyword>
<accession>A0A7Y9IRK5</accession>
<evidence type="ECO:0000313" key="12">
    <source>
        <dbReference type="EMBL" id="NYE81263.1"/>
    </source>
</evidence>
<dbReference type="InterPro" id="IPR005116">
    <property type="entry name" value="Transp-assoc_OB_typ1"/>
</dbReference>
<evidence type="ECO:0000256" key="2">
    <source>
        <dbReference type="ARBA" id="ARBA00022475"/>
    </source>
</evidence>
<proteinExistence type="predicted"/>
<evidence type="ECO:0000256" key="9">
    <source>
        <dbReference type="PROSITE-ProRule" id="PRU01213"/>
    </source>
</evidence>
<evidence type="ECO:0000259" key="10">
    <source>
        <dbReference type="PROSITE" id="PS50893"/>
    </source>
</evidence>
<feature type="domain" description="Mop" evidence="11">
    <location>
        <begin position="337"/>
        <end position="402"/>
    </location>
</feature>
<keyword evidence="1" id="KW-0813">Transport</keyword>
<dbReference type="InterPro" id="IPR011868">
    <property type="entry name" value="ModC_ABC_ATP-bd"/>
</dbReference>
<dbReference type="Proteomes" id="UP000542125">
    <property type="component" value="Unassembled WGS sequence"/>
</dbReference>
<dbReference type="InterPro" id="IPR003593">
    <property type="entry name" value="AAA+_ATPase"/>
</dbReference>
<dbReference type="InterPro" id="IPR003439">
    <property type="entry name" value="ABC_transporter-like_ATP-bd"/>
</dbReference>